<dbReference type="EMBL" id="GBXM01087050">
    <property type="protein sequence ID" value="JAH21527.1"/>
    <property type="molecule type" value="Transcribed_RNA"/>
</dbReference>
<proteinExistence type="predicted"/>
<reference evidence="1" key="1">
    <citation type="submission" date="2014-11" db="EMBL/GenBank/DDBJ databases">
        <authorList>
            <person name="Amaro Gonzalez C."/>
        </authorList>
    </citation>
    <scope>NUCLEOTIDE SEQUENCE</scope>
</reference>
<evidence type="ECO:0000313" key="1">
    <source>
        <dbReference type="EMBL" id="JAH21527.1"/>
    </source>
</evidence>
<accession>A0A0E9QYG9</accession>
<protein>
    <submittedName>
        <fullName evidence="1">Uncharacterized protein</fullName>
    </submittedName>
</protein>
<organism evidence="1">
    <name type="scientific">Anguilla anguilla</name>
    <name type="common">European freshwater eel</name>
    <name type="synonym">Muraena anguilla</name>
    <dbReference type="NCBI Taxonomy" id="7936"/>
    <lineage>
        <taxon>Eukaryota</taxon>
        <taxon>Metazoa</taxon>
        <taxon>Chordata</taxon>
        <taxon>Craniata</taxon>
        <taxon>Vertebrata</taxon>
        <taxon>Euteleostomi</taxon>
        <taxon>Actinopterygii</taxon>
        <taxon>Neopterygii</taxon>
        <taxon>Teleostei</taxon>
        <taxon>Anguilliformes</taxon>
        <taxon>Anguillidae</taxon>
        <taxon>Anguilla</taxon>
    </lineage>
</organism>
<sequence length="56" mass="6437">MFYCRWNHCEPWQGRQDQDQQGAAGLSRSCEGPVLALSCCRGFDKTLSETDPHYRT</sequence>
<name>A0A0E9QYG9_ANGAN</name>
<dbReference type="AlphaFoldDB" id="A0A0E9QYG9"/>
<reference evidence="1" key="2">
    <citation type="journal article" date="2015" name="Fish Shellfish Immunol.">
        <title>Early steps in the European eel (Anguilla anguilla)-Vibrio vulnificus interaction in the gills: Role of the RtxA13 toxin.</title>
        <authorList>
            <person name="Callol A."/>
            <person name="Pajuelo D."/>
            <person name="Ebbesson L."/>
            <person name="Teles M."/>
            <person name="MacKenzie S."/>
            <person name="Amaro C."/>
        </authorList>
    </citation>
    <scope>NUCLEOTIDE SEQUENCE</scope>
</reference>